<dbReference type="AlphaFoldDB" id="A0A9Q3ERN8"/>
<accession>A0A9Q3ERN8</accession>
<dbReference type="EMBL" id="AVOT02030540">
    <property type="protein sequence ID" value="MBW0523738.1"/>
    <property type="molecule type" value="Genomic_DNA"/>
</dbReference>
<proteinExistence type="predicted"/>
<comment type="caution">
    <text evidence="1">The sequence shown here is derived from an EMBL/GenBank/DDBJ whole genome shotgun (WGS) entry which is preliminary data.</text>
</comment>
<organism evidence="1 2">
    <name type="scientific">Austropuccinia psidii MF-1</name>
    <dbReference type="NCBI Taxonomy" id="1389203"/>
    <lineage>
        <taxon>Eukaryota</taxon>
        <taxon>Fungi</taxon>
        <taxon>Dikarya</taxon>
        <taxon>Basidiomycota</taxon>
        <taxon>Pucciniomycotina</taxon>
        <taxon>Pucciniomycetes</taxon>
        <taxon>Pucciniales</taxon>
        <taxon>Sphaerophragmiaceae</taxon>
        <taxon>Austropuccinia</taxon>
    </lineage>
</organism>
<name>A0A9Q3ERN8_9BASI</name>
<evidence type="ECO:0000313" key="2">
    <source>
        <dbReference type="Proteomes" id="UP000765509"/>
    </source>
</evidence>
<reference evidence="1" key="1">
    <citation type="submission" date="2021-03" db="EMBL/GenBank/DDBJ databases">
        <title>Draft genome sequence of rust myrtle Austropuccinia psidii MF-1, a brazilian biotype.</title>
        <authorList>
            <person name="Quecine M.C."/>
            <person name="Pachon D.M.R."/>
            <person name="Bonatelli M.L."/>
            <person name="Correr F.H."/>
            <person name="Franceschini L.M."/>
            <person name="Leite T.F."/>
            <person name="Margarido G.R.A."/>
            <person name="Almeida C.A."/>
            <person name="Ferrarezi J.A."/>
            <person name="Labate C.A."/>
        </authorList>
    </citation>
    <scope>NUCLEOTIDE SEQUENCE</scope>
    <source>
        <strain evidence="1">MF-1</strain>
    </source>
</reference>
<dbReference type="Proteomes" id="UP000765509">
    <property type="component" value="Unassembled WGS sequence"/>
</dbReference>
<sequence>MSPKYSSMQICTCSSCSSKTHVSPFGEQSGAAFTPYQYAPHIQNKQLFLNYQLSIAPQAKQSIPAQSTSTVINWDDLLTQGIPSVPYEPPSNLNHFDTSPWKPYQLNQKASPQILAMSIPDMFSVNCKISCKDSCNLNPPLSLLMKTSIGHCGGNFD</sequence>
<evidence type="ECO:0000313" key="1">
    <source>
        <dbReference type="EMBL" id="MBW0523738.1"/>
    </source>
</evidence>
<protein>
    <submittedName>
        <fullName evidence="1">Uncharacterized protein</fullName>
    </submittedName>
</protein>
<gene>
    <name evidence="1" type="ORF">O181_063453</name>
</gene>
<keyword evidence="2" id="KW-1185">Reference proteome</keyword>